<sequence length="270" mass="28547">MADAPPFLVTIATQRSGTKFLGTAFSAGGLVRSLGEVLQPGAPAAFGRFFADFVRPRDAFAFEAAEMTACLDAFLARLAAQVAPARLHFDLMYNTLGALAPIWTLPDAGPAANFLLDWLKARGAGVIHLLRPDLAECHASHVIAETRGLYHSGSDGDAARGMRLRLDPAAATARIRGVLRARAFVRAAFSGYARFVEIAYPDFVAGQTVAPEAAARIARLAGMVSPQGLFGPSPLRVTAPDKAALVENLDEIRAIAARLEAEEGGLSPPR</sequence>
<dbReference type="InterPro" id="IPR027417">
    <property type="entry name" value="P-loop_NTPase"/>
</dbReference>
<dbReference type="GO" id="GO:0016740">
    <property type="term" value="F:transferase activity"/>
    <property type="evidence" value="ECO:0007669"/>
    <property type="project" value="UniProtKB-KW"/>
</dbReference>
<evidence type="ECO:0000313" key="1">
    <source>
        <dbReference type="EMBL" id="MBB5690485.1"/>
    </source>
</evidence>
<dbReference type="RefSeq" id="WP_184485325.1">
    <property type="nucleotide sequence ID" value="NZ_JAAEDJ010000219.1"/>
</dbReference>
<dbReference type="Proteomes" id="UP000562254">
    <property type="component" value="Unassembled WGS sequence"/>
</dbReference>
<comment type="caution">
    <text evidence="1">The sequence shown here is derived from an EMBL/GenBank/DDBJ whole genome shotgun (WGS) entry which is preliminary data.</text>
</comment>
<reference evidence="1 2" key="1">
    <citation type="submission" date="2020-08" db="EMBL/GenBank/DDBJ databases">
        <title>Genomic Encyclopedia of Type Strains, Phase IV (KMG-IV): sequencing the most valuable type-strain genomes for metagenomic binning, comparative biology and taxonomic classification.</title>
        <authorList>
            <person name="Goeker M."/>
        </authorList>
    </citation>
    <scope>NUCLEOTIDE SEQUENCE [LARGE SCALE GENOMIC DNA]</scope>
    <source>
        <strain evidence="1 2">DSM 25895</strain>
    </source>
</reference>
<dbReference type="AlphaFoldDB" id="A0A840XPJ6"/>
<protein>
    <submittedName>
        <fullName evidence="1">LPS sulfotransferase NodH</fullName>
    </submittedName>
</protein>
<dbReference type="Gene3D" id="3.40.50.300">
    <property type="entry name" value="P-loop containing nucleotide triphosphate hydrolases"/>
    <property type="match status" value="1"/>
</dbReference>
<evidence type="ECO:0000313" key="2">
    <source>
        <dbReference type="Proteomes" id="UP000562254"/>
    </source>
</evidence>
<dbReference type="EMBL" id="JACIJE010000007">
    <property type="protein sequence ID" value="MBB5690485.1"/>
    <property type="molecule type" value="Genomic_DNA"/>
</dbReference>
<dbReference type="SUPFAM" id="SSF52540">
    <property type="entry name" value="P-loop containing nucleoside triphosphate hydrolases"/>
    <property type="match status" value="1"/>
</dbReference>
<keyword evidence="2" id="KW-1185">Reference proteome</keyword>
<name>A0A840XPJ6_9PROT</name>
<accession>A0A840XPJ6</accession>
<proteinExistence type="predicted"/>
<keyword evidence="1" id="KW-0808">Transferase</keyword>
<gene>
    <name evidence="1" type="ORF">FHS88_002620</name>
</gene>
<organism evidence="1 2">
    <name type="scientific">Neoroseomonas alkaliterrae</name>
    <dbReference type="NCBI Taxonomy" id="1452450"/>
    <lineage>
        <taxon>Bacteria</taxon>
        <taxon>Pseudomonadati</taxon>
        <taxon>Pseudomonadota</taxon>
        <taxon>Alphaproteobacteria</taxon>
        <taxon>Acetobacterales</taxon>
        <taxon>Acetobacteraceae</taxon>
        <taxon>Neoroseomonas</taxon>
    </lineage>
</organism>